<organism evidence="1 2">
    <name type="scientific">Panagrolaimus sp. PS1159</name>
    <dbReference type="NCBI Taxonomy" id="55785"/>
    <lineage>
        <taxon>Eukaryota</taxon>
        <taxon>Metazoa</taxon>
        <taxon>Ecdysozoa</taxon>
        <taxon>Nematoda</taxon>
        <taxon>Chromadorea</taxon>
        <taxon>Rhabditida</taxon>
        <taxon>Tylenchina</taxon>
        <taxon>Panagrolaimomorpha</taxon>
        <taxon>Panagrolaimoidea</taxon>
        <taxon>Panagrolaimidae</taxon>
        <taxon>Panagrolaimus</taxon>
    </lineage>
</organism>
<accession>A0AC35GDM5</accession>
<reference evidence="2" key="1">
    <citation type="submission" date="2022-11" db="UniProtKB">
        <authorList>
            <consortium name="WormBaseParasite"/>
        </authorList>
    </citation>
    <scope>IDENTIFICATION</scope>
</reference>
<dbReference type="Proteomes" id="UP000887580">
    <property type="component" value="Unplaced"/>
</dbReference>
<protein>
    <submittedName>
        <fullName evidence="2">Peptidase aspartic putative domain-containing protein</fullName>
    </submittedName>
</protein>
<dbReference type="WBParaSite" id="PS1159_v2.g4236.t1">
    <property type="protein sequence ID" value="PS1159_v2.g4236.t1"/>
    <property type="gene ID" value="PS1159_v2.g4236"/>
</dbReference>
<proteinExistence type="predicted"/>
<sequence>MANRIFNQLDALINAIKQRQNDYEQRLQQTQPPWTEIQKVTFKARLKRLHGDLEMWKDYIETLETKANHMLNNDAEKPRLFNCIDEWKIANQPLFDDITLLILEGEGYLELHLELDADNRSDITQDSETSQILQIPTKILQIPSLNIQKFNGDYLKWKPFWQRFEINVHNRPFSNVDKLDALMGLLEGRALEEVEGFQISEENYDTVVNTLQTRFGNQALILNKLQGDLRSLPCANSNSNSLRTTVNTISNMCRQLQNYGVNIDNTSLKLDIIDKMPPKERNELKYFSVTHPEATTEELLQKMKDFALKAEIYSETRTMGSGFQKSQSSSQSPKFQPSSNIKPINSNKNFTCSFCDGDHFSSRCPKFDTVDAKFNQLKFKNCCTKCAGHNHHAKSCNASVKCKICNGRHLTFLCKSKDSQKFEKPNNTKSFVSVGGKHGFLLTKKVMVMNPETNQDYEAVVFFDSGSHRSLISNKIVSQLKLRKHNEEYLNIQGIGAKATIYKSILTQLRIKTNEGFRDIFANSIPQIATTIPLIETDILEEFKLSDLKITNKTTPKDEYFVVDSVVGKMLSGSIPQSAKNIFSALAIDTKQLYNYDDELQNLWKFEAMGIKDEHHEKSEMEILEKFKESITFNDNRFYVSWPTKTEHKPLPTNAGLSIGRLNSTLKKLSQTPHLLQEYQNIIDKQHRQGIIEIAPEQPQGKLIHYLPHHAVITPQKTTTKVRMVFDGSAKNSKDAASLNDCFIRGPLKIPDICGILLRIRTCLYLLMGDIEKAFHQVYLNEKDRDAVRFFWVKDPAKPASGDNLIVYRFVAVPFGIISSPFILWIIILILIQKFDDQKLRQMIADNTYVDNIFLMTDYESEGVQYYEKTRKHFGAASMNVREWLSNSKFIYESFPEEIKQQDRIAKILGIQWNSENDTLMLKINNEKSTKDWTKRNVLKFIASNFDPLGLLSPFTMKGKIFIQKLFVLIPIK</sequence>
<evidence type="ECO:0000313" key="1">
    <source>
        <dbReference type="Proteomes" id="UP000887580"/>
    </source>
</evidence>
<evidence type="ECO:0000313" key="2">
    <source>
        <dbReference type="WBParaSite" id="PS1159_v2.g4236.t1"/>
    </source>
</evidence>
<name>A0AC35GDM5_9BILA</name>